<dbReference type="EMBL" id="UAWB01000005">
    <property type="protein sequence ID" value="SQB44837.1"/>
    <property type="molecule type" value="Genomic_DNA"/>
</dbReference>
<reference evidence="3 5" key="1">
    <citation type="submission" date="2016-10" db="EMBL/GenBank/DDBJ databases">
        <authorList>
            <person name="Varghese N."/>
            <person name="Submissions S."/>
        </authorList>
    </citation>
    <scope>NUCLEOTIDE SEQUENCE [LARGE SCALE GENOMIC DNA]</scope>
    <source>
        <strain evidence="3 5">DSM 19299</strain>
    </source>
</reference>
<evidence type="ECO:0000256" key="1">
    <source>
        <dbReference type="SAM" id="SignalP"/>
    </source>
</evidence>
<keyword evidence="1" id="KW-0732">Signal</keyword>
<dbReference type="EMBL" id="FNEG01000001">
    <property type="protein sequence ID" value="SDI32863.1"/>
    <property type="molecule type" value="Genomic_DNA"/>
</dbReference>
<proteinExistence type="predicted"/>
<dbReference type="InterPro" id="IPR046235">
    <property type="entry name" value="DUF6268"/>
</dbReference>
<gene>
    <name evidence="4" type="ORF">NCTC13492_02627</name>
    <name evidence="3" type="ORF">SAMN05421542_0853</name>
</gene>
<dbReference type="SUPFAM" id="SSF56925">
    <property type="entry name" value="OMPA-like"/>
    <property type="match status" value="1"/>
</dbReference>
<dbReference type="RefSeq" id="WP_089733859.1">
    <property type="nucleotide sequence ID" value="NZ_FNEG01000001.1"/>
</dbReference>
<sequence length="302" mass="34298">MRKKWMIIAALAQAANVFAQIELRSEYLPQQKYINDNGDKTEGKSSAVTTTFTATVPVSIKPSNYQQPSLWAATLNASYTSFSNDGIAAEALPKEMGSADLGVMYMTPLNEKLMFIGGASAGVYSTHTDLKKLEMDHVVVNVYSSFIWQLRPKIKLGVALVGNNAFDKPMLIPFPYFQYHSEKARGMEYHAELSYTPKFSVGYRFNETFALRIVNRPKFFFSLAKIDGQKKYFDHHYVSLGMEPEYSINNWTISGMFGANFGRTDRYRDREPSNFLKWGNATFDPSFYISAGIKYNFAKKHK</sequence>
<evidence type="ECO:0000313" key="5">
    <source>
        <dbReference type="Proteomes" id="UP000199426"/>
    </source>
</evidence>
<feature type="chain" id="PRO_5016657941" description="DUF6268 domain-containing protein" evidence="1">
    <location>
        <begin position="20"/>
        <end position="302"/>
    </location>
</feature>
<dbReference type="OrthoDB" id="1231256at2"/>
<organism evidence="4 6">
    <name type="scientific">Chryseobacterium jejuense</name>
    <dbReference type="NCBI Taxonomy" id="445960"/>
    <lineage>
        <taxon>Bacteria</taxon>
        <taxon>Pseudomonadati</taxon>
        <taxon>Bacteroidota</taxon>
        <taxon>Flavobacteriia</taxon>
        <taxon>Flavobacteriales</taxon>
        <taxon>Weeksellaceae</taxon>
        <taxon>Chryseobacterium group</taxon>
        <taxon>Chryseobacterium</taxon>
    </lineage>
</organism>
<name>A0A2X2WZ20_CHRJE</name>
<keyword evidence="5" id="KW-1185">Reference proteome</keyword>
<evidence type="ECO:0000313" key="3">
    <source>
        <dbReference type="EMBL" id="SDI32863.1"/>
    </source>
</evidence>
<feature type="signal peptide" evidence="1">
    <location>
        <begin position="1"/>
        <end position="19"/>
    </location>
</feature>
<protein>
    <recommendedName>
        <fullName evidence="2">DUF6268 domain-containing protein</fullName>
    </recommendedName>
</protein>
<dbReference type="AlphaFoldDB" id="A0A2X2WZ20"/>
<evidence type="ECO:0000313" key="6">
    <source>
        <dbReference type="Proteomes" id="UP000251670"/>
    </source>
</evidence>
<feature type="domain" description="DUF6268" evidence="2">
    <location>
        <begin position="16"/>
        <end position="296"/>
    </location>
</feature>
<reference evidence="4 6" key="2">
    <citation type="submission" date="2018-06" db="EMBL/GenBank/DDBJ databases">
        <authorList>
            <consortium name="Pathogen Informatics"/>
            <person name="Doyle S."/>
        </authorList>
    </citation>
    <scope>NUCLEOTIDE SEQUENCE [LARGE SCALE GENOMIC DNA]</scope>
    <source>
        <strain evidence="4 6">NCTC13492</strain>
    </source>
</reference>
<dbReference type="Proteomes" id="UP000199426">
    <property type="component" value="Unassembled WGS sequence"/>
</dbReference>
<accession>A0A2X2WZ20</accession>
<evidence type="ECO:0000313" key="4">
    <source>
        <dbReference type="EMBL" id="SQB44837.1"/>
    </source>
</evidence>
<evidence type="ECO:0000259" key="2">
    <source>
        <dbReference type="Pfam" id="PF19783"/>
    </source>
</evidence>
<dbReference type="InterPro" id="IPR011250">
    <property type="entry name" value="OMP/PagP_B-barrel"/>
</dbReference>
<dbReference type="STRING" id="445960.SAMN05421542_0853"/>
<dbReference type="Proteomes" id="UP000251670">
    <property type="component" value="Unassembled WGS sequence"/>
</dbReference>
<dbReference type="Pfam" id="PF19783">
    <property type="entry name" value="DUF6268"/>
    <property type="match status" value="1"/>
</dbReference>